<dbReference type="KEGG" id="bmur:ABE28_006025"/>
<evidence type="ECO:0000256" key="6">
    <source>
        <dbReference type="ARBA" id="ARBA00022679"/>
    </source>
</evidence>
<feature type="binding site" evidence="13">
    <location>
        <position position="186"/>
    </location>
    <ligand>
        <name>substrate</name>
    </ligand>
</feature>
<dbReference type="HAMAP" id="MF_01106">
    <property type="entry name" value="ArgJ"/>
    <property type="match status" value="1"/>
</dbReference>
<feature type="binding site" evidence="13">
    <location>
        <position position="405"/>
    </location>
    <ligand>
        <name>substrate</name>
    </ligand>
</feature>
<dbReference type="NCBIfam" id="TIGR00120">
    <property type="entry name" value="ArgJ"/>
    <property type="match status" value="1"/>
</dbReference>
<protein>
    <recommendedName>
        <fullName evidence="13">Arginine biosynthesis bifunctional protein ArgJ</fullName>
    </recommendedName>
    <domain>
        <recommendedName>
            <fullName evidence="13">Glutamate N-acetyltransferase</fullName>
            <ecNumber evidence="13">2.3.1.35</ecNumber>
        </recommendedName>
        <alternativeName>
            <fullName evidence="13">Ornithine acetyltransferase</fullName>
            <shortName evidence="13">OATase</shortName>
        </alternativeName>
        <alternativeName>
            <fullName evidence="13">Ornithine transacetylase</fullName>
        </alternativeName>
    </domain>
    <domain>
        <recommendedName>
            <fullName evidence="13">Amino-acid acetyltransferase</fullName>
            <ecNumber evidence="13">2.3.1.1</ecNumber>
        </recommendedName>
        <alternativeName>
            <fullName evidence="13">N-acetylglutamate synthase</fullName>
            <shortName evidence="13">AGSase</shortName>
        </alternativeName>
    </domain>
    <component>
        <recommendedName>
            <fullName evidence="13">Arginine biosynthesis bifunctional protein ArgJ alpha chain</fullName>
        </recommendedName>
    </component>
    <component>
        <recommendedName>
            <fullName evidence="13">Arginine biosynthesis bifunctional protein ArgJ beta chain</fullName>
        </recommendedName>
    </component>
</protein>
<comment type="pathway">
    <text evidence="13">Amino-acid biosynthesis; L-arginine biosynthesis; N(2)-acetyl-L-ornithine from L-glutamate: step 1/4.</text>
</comment>
<dbReference type="EMBL" id="CP017080">
    <property type="protein sequence ID" value="AOH53901.1"/>
    <property type="molecule type" value="Genomic_DNA"/>
</dbReference>
<feature type="binding site" evidence="13">
    <location>
        <position position="283"/>
    </location>
    <ligand>
        <name>substrate</name>
    </ligand>
</feature>
<dbReference type="Pfam" id="PF01960">
    <property type="entry name" value="ArgJ"/>
    <property type="match status" value="1"/>
</dbReference>
<evidence type="ECO:0000256" key="8">
    <source>
        <dbReference type="ARBA" id="ARBA00023268"/>
    </source>
</evidence>
<evidence type="ECO:0000256" key="13">
    <source>
        <dbReference type="HAMAP-Rule" id="MF_01106"/>
    </source>
</evidence>
<dbReference type="PANTHER" id="PTHR23100">
    <property type="entry name" value="ARGININE BIOSYNTHESIS BIFUNCTIONAL PROTEIN ARGJ"/>
    <property type="match status" value="1"/>
</dbReference>
<dbReference type="RefSeq" id="WP_064466598.1">
    <property type="nucleotide sequence ID" value="NZ_CP017080.1"/>
</dbReference>
<keyword evidence="8 13" id="KW-0511">Multifunctional enzyme</keyword>
<dbReference type="GO" id="GO:0006526">
    <property type="term" value="P:L-arginine biosynthetic process"/>
    <property type="evidence" value="ECO:0007669"/>
    <property type="project" value="UniProtKB-UniRule"/>
</dbReference>
<comment type="subunit">
    <text evidence="3 13">Heterotetramer of two alpha and two beta chains.</text>
</comment>
<accession>A0A1B3XKZ6</accession>
<dbReference type="Gene3D" id="3.30.2330.10">
    <property type="entry name" value="arginine biosynthesis bifunctional protein suprefamily"/>
    <property type="match status" value="1"/>
</dbReference>
<dbReference type="STRING" id="264697.ABE28_006025"/>
<feature type="chain" id="PRO_5023279803" description="Arginine biosynthesis bifunctional protein ArgJ alpha chain" evidence="13">
    <location>
        <begin position="1"/>
        <end position="196"/>
    </location>
</feature>
<dbReference type="GO" id="GO:0004358">
    <property type="term" value="F:L-glutamate N-acetyltransferase activity, acting on acetyl-L-ornithine as donor"/>
    <property type="evidence" value="ECO:0007669"/>
    <property type="project" value="UniProtKB-UniRule"/>
</dbReference>
<dbReference type="OrthoDB" id="9804242at2"/>
<dbReference type="GO" id="GO:0004042">
    <property type="term" value="F:L-glutamate N-acetyltransferase activity"/>
    <property type="evidence" value="ECO:0007669"/>
    <property type="project" value="UniProtKB-UniRule"/>
</dbReference>
<organism evidence="14 15">
    <name type="scientific">Peribacillus muralis</name>
    <dbReference type="NCBI Taxonomy" id="264697"/>
    <lineage>
        <taxon>Bacteria</taxon>
        <taxon>Bacillati</taxon>
        <taxon>Bacillota</taxon>
        <taxon>Bacilli</taxon>
        <taxon>Bacillales</taxon>
        <taxon>Bacillaceae</taxon>
        <taxon>Peribacillus</taxon>
    </lineage>
</organism>
<dbReference type="InterPro" id="IPR002813">
    <property type="entry name" value="Arg_biosynth_ArgJ"/>
</dbReference>
<dbReference type="CDD" id="cd02152">
    <property type="entry name" value="OAT"/>
    <property type="match status" value="1"/>
</dbReference>
<feature type="site" description="Involved in the stabilization of negative charge on the oxyanion by the formation of the oxyanion hole" evidence="13">
    <location>
        <position position="124"/>
    </location>
</feature>
<evidence type="ECO:0000256" key="3">
    <source>
        <dbReference type="ARBA" id="ARBA00011475"/>
    </source>
</evidence>
<evidence type="ECO:0000256" key="1">
    <source>
        <dbReference type="ARBA" id="ARBA00004496"/>
    </source>
</evidence>
<sequence length="410" mass="44135">MNTLQTVEEIKQIKDGNILMPQGFKAAGVHAGLRYSKKDVGIIFTENPASAAAVYTQNLVQAAPINVTKDSMAVSGKLQGIVVNSACANACTGEQGMKDAYEMRKLAARKFGLKDHAFAVASTGVIGEYMEMEKVKKGIEALKPENTRQAAEDFEAAILTTDIVTKSCGYETVIDGKIVKMGGAAKGSGMIHPNMATMLGFITTDAAIEPVDLHLALSAITNDTFNQITVDGDCSTNDMVLVLANGEADNEPLTPTHSEWSVFLELLKQTSENLAKQIAKDGEGATKLIEVNVHGMQLKEDAQMMAKTIVGSNLVKTAAFGADANWGRIIAAMGRSGVKFQPDQATIMFCDIVVLNDGEPIRFSEEKAKAYLENESIIIHVYLKEGKETGTAWGCDLTYDYVKINGSYRS</sequence>
<keyword evidence="9 13" id="KW-0012">Acyltransferase</keyword>
<feature type="binding site" evidence="13">
    <location>
        <position position="410"/>
    </location>
    <ligand>
        <name>substrate</name>
    </ligand>
</feature>
<evidence type="ECO:0000256" key="10">
    <source>
        <dbReference type="ARBA" id="ARBA00048372"/>
    </source>
</evidence>
<name>A0A1B3XKZ6_9BACI</name>
<gene>
    <name evidence="13" type="primary">argJ</name>
    <name evidence="14" type="ORF">ABE28_006025</name>
</gene>
<feature type="chain" id="PRO_5023279802" description="Arginine biosynthesis bifunctional protein ArgJ beta chain" evidence="13">
    <location>
        <begin position="197"/>
        <end position="410"/>
    </location>
</feature>
<keyword evidence="7 13" id="KW-0068">Autocatalytic cleavage</keyword>
<dbReference type="PANTHER" id="PTHR23100:SF0">
    <property type="entry name" value="ARGININE BIOSYNTHESIS BIFUNCTIONAL PROTEIN ARGJ, MITOCHONDRIAL"/>
    <property type="match status" value="1"/>
</dbReference>
<evidence type="ECO:0000256" key="4">
    <source>
        <dbReference type="ARBA" id="ARBA00022571"/>
    </source>
</evidence>
<dbReference type="NCBIfam" id="NF003802">
    <property type="entry name" value="PRK05388.1"/>
    <property type="match status" value="1"/>
</dbReference>
<keyword evidence="6 13" id="KW-0808">Transferase</keyword>
<dbReference type="EC" id="2.3.1.35" evidence="13"/>
<dbReference type="AlphaFoldDB" id="A0A1B3XKZ6"/>
<dbReference type="FunFam" id="3.10.20.340:FF:000001">
    <property type="entry name" value="Arginine biosynthesis bifunctional protein ArgJ, chloroplastic"/>
    <property type="match status" value="1"/>
</dbReference>
<comment type="catalytic activity">
    <reaction evidence="11 13">
        <text>N(2)-acetyl-L-ornithine + L-glutamate = N-acetyl-L-glutamate + L-ornithine</text>
        <dbReference type="Rhea" id="RHEA:15349"/>
        <dbReference type="ChEBI" id="CHEBI:29985"/>
        <dbReference type="ChEBI" id="CHEBI:44337"/>
        <dbReference type="ChEBI" id="CHEBI:46911"/>
        <dbReference type="ChEBI" id="CHEBI:57805"/>
        <dbReference type="EC" id="2.3.1.35"/>
    </reaction>
</comment>
<dbReference type="FunFam" id="3.30.2330.10:FF:000001">
    <property type="entry name" value="Arginine biosynthesis bifunctional protein ArgJ, mitochondrial"/>
    <property type="match status" value="1"/>
</dbReference>
<comment type="catalytic activity">
    <reaction evidence="10 13">
        <text>L-glutamate + acetyl-CoA = N-acetyl-L-glutamate + CoA + H(+)</text>
        <dbReference type="Rhea" id="RHEA:24292"/>
        <dbReference type="ChEBI" id="CHEBI:15378"/>
        <dbReference type="ChEBI" id="CHEBI:29985"/>
        <dbReference type="ChEBI" id="CHEBI:44337"/>
        <dbReference type="ChEBI" id="CHEBI:57287"/>
        <dbReference type="ChEBI" id="CHEBI:57288"/>
        <dbReference type="EC" id="2.3.1.1"/>
    </reaction>
</comment>
<keyword evidence="4 13" id="KW-0055">Arginine biosynthesis</keyword>
<dbReference type="InterPro" id="IPR042195">
    <property type="entry name" value="ArgJ_beta_C"/>
</dbReference>
<proteinExistence type="inferred from homology"/>
<feature type="site" description="Cleavage; by autolysis" evidence="13">
    <location>
        <begin position="196"/>
        <end position="197"/>
    </location>
</feature>
<dbReference type="SUPFAM" id="SSF56266">
    <property type="entry name" value="DmpA/ArgJ-like"/>
    <property type="match status" value="1"/>
</dbReference>
<dbReference type="EC" id="2.3.1.1" evidence="13"/>
<comment type="similarity">
    <text evidence="2 13">Belongs to the ArgJ family.</text>
</comment>
<keyword evidence="13" id="KW-0963">Cytoplasm</keyword>
<dbReference type="InterPro" id="IPR016117">
    <property type="entry name" value="ArgJ-like_dom_sf"/>
</dbReference>
<evidence type="ECO:0000256" key="12">
    <source>
        <dbReference type="ARBA" id="ARBA00054976"/>
    </source>
</evidence>
<evidence type="ECO:0000313" key="14">
    <source>
        <dbReference type="EMBL" id="AOH53901.1"/>
    </source>
</evidence>
<evidence type="ECO:0000256" key="7">
    <source>
        <dbReference type="ARBA" id="ARBA00022813"/>
    </source>
</evidence>
<evidence type="ECO:0000256" key="5">
    <source>
        <dbReference type="ARBA" id="ARBA00022605"/>
    </source>
</evidence>
<comment type="subcellular location">
    <subcellularLocation>
        <location evidence="1 13">Cytoplasm</location>
    </subcellularLocation>
</comment>
<feature type="binding site" evidence="13">
    <location>
        <position position="197"/>
    </location>
    <ligand>
        <name>substrate</name>
    </ligand>
</feature>
<reference evidence="14 15" key="1">
    <citation type="submission" date="2016-08" db="EMBL/GenBank/DDBJ databases">
        <title>Complete genome sequence of Bacillus muralis G25-68, a strain with toxicity to nematodes.</title>
        <authorList>
            <person name="Zheng Z."/>
        </authorList>
    </citation>
    <scope>NUCLEOTIDE SEQUENCE [LARGE SCALE GENOMIC DNA]</scope>
    <source>
        <strain evidence="14 15">G25-68</strain>
    </source>
</reference>
<dbReference type="UniPathway" id="UPA00068">
    <property type="reaction ID" value="UER00106"/>
</dbReference>
<feature type="binding site" evidence="13">
    <location>
        <position position="160"/>
    </location>
    <ligand>
        <name>substrate</name>
    </ligand>
</feature>
<evidence type="ECO:0000256" key="11">
    <source>
        <dbReference type="ARBA" id="ARBA00049439"/>
    </source>
</evidence>
<dbReference type="Gene3D" id="3.60.70.12">
    <property type="entry name" value="L-amino peptidase D-ALA esterase/amidase"/>
    <property type="match status" value="1"/>
</dbReference>
<feature type="active site" description="Nucleophile" evidence="13">
    <location>
        <position position="197"/>
    </location>
</feature>
<evidence type="ECO:0000256" key="2">
    <source>
        <dbReference type="ARBA" id="ARBA00006774"/>
    </source>
</evidence>
<dbReference type="GO" id="GO:0006592">
    <property type="term" value="P:ornithine biosynthetic process"/>
    <property type="evidence" value="ECO:0007669"/>
    <property type="project" value="TreeGrafter"/>
</dbReference>
<evidence type="ECO:0000256" key="9">
    <source>
        <dbReference type="ARBA" id="ARBA00023315"/>
    </source>
</evidence>
<dbReference type="GO" id="GO:0005737">
    <property type="term" value="C:cytoplasm"/>
    <property type="evidence" value="ECO:0007669"/>
    <property type="project" value="UniProtKB-SubCell"/>
</dbReference>
<evidence type="ECO:0000313" key="15">
    <source>
        <dbReference type="Proteomes" id="UP000077926"/>
    </source>
</evidence>
<keyword evidence="5 13" id="KW-0028">Amino-acid biosynthesis</keyword>
<comment type="pathway">
    <text evidence="13">Amino-acid biosynthesis; L-arginine biosynthesis; L-ornithine and N-acetyl-L-glutamate from L-glutamate and N(2)-acetyl-L-ornithine (cyclic): step 1/1.</text>
</comment>
<feature type="site" description="Involved in the stabilization of negative charge on the oxyanion by the formation of the oxyanion hole" evidence="13">
    <location>
        <position position="123"/>
    </location>
</feature>
<dbReference type="Gene3D" id="3.10.20.340">
    <property type="entry name" value="ArgJ beta chain, C-terminal domain"/>
    <property type="match status" value="1"/>
</dbReference>
<keyword evidence="15" id="KW-1185">Reference proteome</keyword>
<comment type="function">
    <text evidence="12 13">Catalyzes two activities which are involved in the cyclic version of arginine biosynthesis: the synthesis of N-acetylglutamate from glutamate and acetyl-CoA as the acetyl donor, and of ornithine by transacetylation between N(2)-acetylornithine and glutamate.</text>
</comment>
<dbReference type="FunFam" id="3.60.70.12:FF:000001">
    <property type="entry name" value="Arginine biosynthesis bifunctional protein ArgJ, chloroplastic"/>
    <property type="match status" value="1"/>
</dbReference>
<dbReference type="Proteomes" id="UP000077926">
    <property type="component" value="Chromosome"/>
</dbReference>